<dbReference type="Proteomes" id="UP001056535">
    <property type="component" value="Chromosome"/>
</dbReference>
<accession>A0ABY4YJ47</accession>
<evidence type="ECO:0000313" key="1">
    <source>
        <dbReference type="EMBL" id="USQ76265.1"/>
    </source>
</evidence>
<evidence type="ECO:0000313" key="2">
    <source>
        <dbReference type="Proteomes" id="UP001056535"/>
    </source>
</evidence>
<reference evidence="1" key="1">
    <citation type="submission" date="2022-06" db="EMBL/GenBank/DDBJ databases">
        <title>Ornithinimicrobium JY.X270.</title>
        <authorList>
            <person name="Huang Y."/>
        </authorList>
    </citation>
    <scope>NUCLEOTIDE SEQUENCE</scope>
    <source>
        <strain evidence="1">JY.X270</strain>
    </source>
</reference>
<dbReference type="RefSeq" id="WP_252620960.1">
    <property type="nucleotide sequence ID" value="NZ_CP099490.1"/>
</dbReference>
<evidence type="ECO:0008006" key="3">
    <source>
        <dbReference type="Google" id="ProtNLM"/>
    </source>
</evidence>
<name>A0ABY4YJ47_9MICO</name>
<sequence length="146" mass="15539">MNTRANRVLGIAVGLLVLLAVVAGVISTQQEPRTFAPDTPESTVQTYLQAVLDQDAQTAVAQLGPDVGCTVDDFVHGHPAEPDRVVVTESSVRENSAQIHVDLVFGGGLFGGDGWSDPITFPLERSGDAWVISTMVWPYYGCEGTP</sequence>
<protein>
    <recommendedName>
        <fullName evidence="3">Lumazine-binding protein</fullName>
    </recommendedName>
</protein>
<organism evidence="1 2">
    <name type="scientific">Ornithinimicrobium cryptoxanthini</name>
    <dbReference type="NCBI Taxonomy" id="2934161"/>
    <lineage>
        <taxon>Bacteria</taxon>
        <taxon>Bacillati</taxon>
        <taxon>Actinomycetota</taxon>
        <taxon>Actinomycetes</taxon>
        <taxon>Micrococcales</taxon>
        <taxon>Ornithinimicrobiaceae</taxon>
        <taxon>Ornithinimicrobium</taxon>
    </lineage>
</organism>
<dbReference type="EMBL" id="CP099490">
    <property type="protein sequence ID" value="USQ76265.1"/>
    <property type="molecule type" value="Genomic_DNA"/>
</dbReference>
<keyword evidence="2" id="KW-1185">Reference proteome</keyword>
<proteinExistence type="predicted"/>
<gene>
    <name evidence="1" type="ORF">NF557_17010</name>
</gene>